<accession>A0ABY1REY2</accession>
<proteinExistence type="predicted"/>
<dbReference type="RefSeq" id="WP_133059979.1">
    <property type="nucleotide sequence ID" value="NZ_FXWJ01000003.1"/>
</dbReference>
<comment type="caution">
    <text evidence="1">The sequence shown here is derived from an EMBL/GenBank/DDBJ whole genome shotgun (WGS) entry which is preliminary data.</text>
</comment>
<protein>
    <submittedName>
        <fullName evidence="1">Uncharacterized protein</fullName>
    </submittedName>
</protein>
<dbReference type="EMBL" id="FXWJ01000003">
    <property type="protein sequence ID" value="SMQ70719.1"/>
    <property type="molecule type" value="Genomic_DNA"/>
</dbReference>
<organism evidence="1 2">
    <name type="scientific">Plantibacter elymi</name>
    <name type="common">nom. nud.</name>
    <dbReference type="NCBI Taxonomy" id="199708"/>
    <lineage>
        <taxon>Bacteria</taxon>
        <taxon>Bacillati</taxon>
        <taxon>Actinomycetota</taxon>
        <taxon>Actinomycetes</taxon>
        <taxon>Micrococcales</taxon>
        <taxon>Microbacteriaceae</taxon>
        <taxon>Plantibacter</taxon>
    </lineage>
</organism>
<evidence type="ECO:0000313" key="1">
    <source>
        <dbReference type="EMBL" id="SMQ70719.1"/>
    </source>
</evidence>
<dbReference type="Proteomes" id="UP000194464">
    <property type="component" value="Unassembled WGS sequence"/>
</dbReference>
<keyword evidence="2" id="KW-1185">Reference proteome</keyword>
<dbReference type="SUPFAM" id="SSF53756">
    <property type="entry name" value="UDP-Glycosyltransferase/glycogen phosphorylase"/>
    <property type="match status" value="1"/>
</dbReference>
<sequence>MRLSGMKILLTQAHLIRYQGSEIVTLELAEYFAGEGAEVLVVTHAIGHPASDGLQGMAGVTLLQLDDPALEENLRDRLPDLAWVHHSMLPMAVLEHAERIVFVFHHMSSILAAEFFMAAALETELATAVLFESPKSRDVHVATGIYDDLPAERLQVMGNPASPGFAAQRRGDGTGRILVVSNHLAPEVREAVDSLRDDFEVALVGSQRDLGAEPQRVTPDLIASADAVVTIGKTVQYSMVVGTPVYVYDQFGGPGWLDQDNLEQTAYENFSGRGFASKSAAEIAAEIRDGLAEARVRADELRTLALRRYELSARIETLLEYIEAHRRDVAPIDRRRARAHDLVQQAFGSYVRELSRVQRDAEFLRGDVAGLTDALANVERDFDRVTTKPLVKLALKASR</sequence>
<gene>
    <name evidence="1" type="ORF">SAMN06295909_2246</name>
</gene>
<reference evidence="1 2" key="1">
    <citation type="submission" date="2017-04" db="EMBL/GenBank/DDBJ databases">
        <authorList>
            <person name="Varghese N."/>
            <person name="Submissions S."/>
        </authorList>
    </citation>
    <scope>NUCLEOTIDE SEQUENCE [LARGE SCALE GENOMIC DNA]</scope>
    <source>
        <strain evidence="1 2">VKM Ac-1784</strain>
    </source>
</reference>
<name>A0ABY1REY2_9MICO</name>
<evidence type="ECO:0000313" key="2">
    <source>
        <dbReference type="Proteomes" id="UP000194464"/>
    </source>
</evidence>